<dbReference type="InterPro" id="IPR016167">
    <property type="entry name" value="FAD-bd_PCMH_sub1"/>
</dbReference>
<dbReference type="GO" id="GO:0071949">
    <property type="term" value="F:FAD binding"/>
    <property type="evidence" value="ECO:0007669"/>
    <property type="project" value="InterPro"/>
</dbReference>
<dbReference type="Gene3D" id="3.30.70.2190">
    <property type="match status" value="1"/>
</dbReference>
<dbReference type="InterPro" id="IPR016171">
    <property type="entry name" value="Vanillyl_alc_oxidase_C-sub2"/>
</dbReference>
<sequence length="463" mass="48480">MNPAARSALIQAAGAENFSDGQEDRLLYSYDATGKSYPPEAVVRGVEVEQIARVLAAASQHRVPVVPRGAGSGQSGGSLPVDGGLVLNLAGMDRILKVDPADHVAVVQPGVITADLQRAAEARGLFYPPDPASVEFCTVGGNAAENSGGLRAVKYGVTRDYVLALQAVLPDGRVLRTGRSTMKTVVGYDLTRLLVGSEGTLAVMTELTLRLLPKPEAKATVSALFHELETAAQAVQAVLMSGITPAALEFIDSQSLGAVNAHAGLGLPPEAEAMVLIDVDGAPEVVAGQARRLARVLEEGGGRQVRLALDPAEAAELWRARRSMGPAMYNLAPNKLNEDVVVPLGRLAQAIRAIHAIGQRRGVLIPTFGHAGDGNLHVNVMYDASDPEQNRQAHQAVTDVFAQVLKVGGSLSGEHGVGNAKLGYVGAELDPVAMELMRGIKRLFDPAGILNPHKAVPTPDILA</sequence>
<reference evidence="8" key="1">
    <citation type="journal article" date="2023" name="Arch. Microbiol.">
        <title>Desulfoferula mesophilus gen. nov. sp. nov., a mesophilic sulfate-reducing bacterium isolated from a brackish lake sediment.</title>
        <authorList>
            <person name="Watanabe T."/>
            <person name="Yabe T."/>
            <person name="Tsuji J.M."/>
            <person name="Fukui M."/>
        </authorList>
    </citation>
    <scope>NUCLEOTIDE SEQUENCE [LARGE SCALE GENOMIC DNA]</scope>
    <source>
        <strain evidence="8">12FAK</strain>
    </source>
</reference>
<dbReference type="InterPro" id="IPR006094">
    <property type="entry name" value="Oxid_FAD_bind_N"/>
</dbReference>
<dbReference type="Gene3D" id="3.30.465.10">
    <property type="match status" value="1"/>
</dbReference>
<evidence type="ECO:0000259" key="6">
    <source>
        <dbReference type="PROSITE" id="PS51387"/>
    </source>
</evidence>
<accession>A0AAU9ELA8</accession>
<dbReference type="Gene3D" id="3.30.43.10">
    <property type="entry name" value="Uridine Diphospho-n-acetylenolpyruvylglucosamine Reductase, domain 2"/>
    <property type="match status" value="1"/>
</dbReference>
<gene>
    <name evidence="7" type="primary">glcD-1</name>
    <name evidence="7" type="ORF">FAK_37810</name>
</gene>
<dbReference type="Gene3D" id="1.10.45.10">
    <property type="entry name" value="Vanillyl-alcohol Oxidase, Chain A, domain 4"/>
    <property type="match status" value="1"/>
</dbReference>
<keyword evidence="3" id="KW-0285">Flavoprotein</keyword>
<dbReference type="InterPro" id="IPR016169">
    <property type="entry name" value="FAD-bd_PCMH_sub2"/>
</dbReference>
<dbReference type="PANTHER" id="PTHR42934:SF3">
    <property type="entry name" value="D-LACTATE DEHYDROGENASE"/>
    <property type="match status" value="1"/>
</dbReference>
<dbReference type="SUPFAM" id="SSF55103">
    <property type="entry name" value="FAD-linked oxidases, C-terminal domain"/>
    <property type="match status" value="1"/>
</dbReference>
<organism evidence="7 8">
    <name type="scientific">Desulfoferula mesophila</name>
    <dbReference type="NCBI Taxonomy" id="3058419"/>
    <lineage>
        <taxon>Bacteria</taxon>
        <taxon>Pseudomonadati</taxon>
        <taxon>Thermodesulfobacteriota</taxon>
        <taxon>Desulfarculia</taxon>
        <taxon>Desulfarculales</taxon>
        <taxon>Desulfarculaceae</taxon>
        <taxon>Desulfoferula</taxon>
    </lineage>
</organism>
<dbReference type="FunFam" id="3.30.70.2740:FF:000001">
    <property type="entry name" value="D-lactate dehydrogenase mitochondrial"/>
    <property type="match status" value="1"/>
</dbReference>
<dbReference type="Pfam" id="PF02913">
    <property type="entry name" value="FAD-oxidase_C"/>
    <property type="match status" value="1"/>
</dbReference>
<evidence type="ECO:0000256" key="1">
    <source>
        <dbReference type="ARBA" id="ARBA00001974"/>
    </source>
</evidence>
<name>A0AAU9ELA8_9BACT</name>
<dbReference type="InterPro" id="IPR051914">
    <property type="entry name" value="FAD-linked_OxidoTrans_Type4"/>
</dbReference>
<dbReference type="KEGG" id="dmp:FAK_37810"/>
<dbReference type="InterPro" id="IPR004113">
    <property type="entry name" value="FAD-bd_oxidored_4_C"/>
</dbReference>
<comment type="similarity">
    <text evidence="2">Belongs to the FAD-binding oxidoreductase/transferase type 4 family.</text>
</comment>
<dbReference type="AlphaFoldDB" id="A0AAU9ELA8"/>
<dbReference type="SUPFAM" id="SSF56176">
    <property type="entry name" value="FAD-binding/transporter-associated domain-like"/>
    <property type="match status" value="1"/>
</dbReference>
<feature type="domain" description="FAD-binding PCMH-type" evidence="6">
    <location>
        <begin position="35"/>
        <end position="214"/>
    </location>
</feature>
<dbReference type="InterPro" id="IPR016166">
    <property type="entry name" value="FAD-bd_PCMH"/>
</dbReference>
<keyword evidence="4" id="KW-0274">FAD</keyword>
<evidence type="ECO:0000313" key="7">
    <source>
        <dbReference type="EMBL" id="BEQ16715.1"/>
    </source>
</evidence>
<dbReference type="PROSITE" id="PS51387">
    <property type="entry name" value="FAD_PCMH"/>
    <property type="match status" value="1"/>
</dbReference>
<dbReference type="Pfam" id="PF01565">
    <property type="entry name" value="FAD_binding_4"/>
    <property type="match status" value="1"/>
</dbReference>
<evidence type="ECO:0000256" key="5">
    <source>
        <dbReference type="ARBA" id="ARBA00023002"/>
    </source>
</evidence>
<protein>
    <submittedName>
        <fullName evidence="7">FAD-binding protein</fullName>
    </submittedName>
</protein>
<evidence type="ECO:0000256" key="2">
    <source>
        <dbReference type="ARBA" id="ARBA00008000"/>
    </source>
</evidence>
<keyword evidence="5" id="KW-0560">Oxidoreductase</keyword>
<evidence type="ECO:0000256" key="4">
    <source>
        <dbReference type="ARBA" id="ARBA00022827"/>
    </source>
</evidence>
<dbReference type="EMBL" id="AP028679">
    <property type="protein sequence ID" value="BEQ16715.1"/>
    <property type="molecule type" value="Genomic_DNA"/>
</dbReference>
<dbReference type="PANTHER" id="PTHR42934">
    <property type="entry name" value="GLYCOLATE OXIDASE SUBUNIT GLCD"/>
    <property type="match status" value="1"/>
</dbReference>
<evidence type="ECO:0000256" key="3">
    <source>
        <dbReference type="ARBA" id="ARBA00022630"/>
    </source>
</evidence>
<keyword evidence="8" id="KW-1185">Reference proteome</keyword>
<proteinExistence type="inferred from homology"/>
<dbReference type="GO" id="GO:0016491">
    <property type="term" value="F:oxidoreductase activity"/>
    <property type="evidence" value="ECO:0007669"/>
    <property type="project" value="UniProtKB-KW"/>
</dbReference>
<dbReference type="InterPro" id="IPR016164">
    <property type="entry name" value="FAD-linked_Oxase-like_C"/>
</dbReference>
<dbReference type="RefSeq" id="WP_338602943.1">
    <property type="nucleotide sequence ID" value="NZ_AP028679.1"/>
</dbReference>
<comment type="cofactor">
    <cofactor evidence="1">
        <name>FAD</name>
        <dbReference type="ChEBI" id="CHEBI:57692"/>
    </cofactor>
</comment>
<dbReference type="FunFam" id="1.10.45.10:FF:000001">
    <property type="entry name" value="D-lactate dehydrogenase mitochondrial"/>
    <property type="match status" value="1"/>
</dbReference>
<dbReference type="Proteomes" id="UP001366166">
    <property type="component" value="Chromosome"/>
</dbReference>
<dbReference type="Gene3D" id="3.30.70.2740">
    <property type="match status" value="1"/>
</dbReference>
<evidence type="ECO:0000313" key="8">
    <source>
        <dbReference type="Proteomes" id="UP001366166"/>
    </source>
</evidence>
<dbReference type="InterPro" id="IPR036318">
    <property type="entry name" value="FAD-bd_PCMH-like_sf"/>
</dbReference>